<dbReference type="EMBL" id="JBHUMF010000010">
    <property type="protein sequence ID" value="MFD2680008.1"/>
    <property type="molecule type" value="Genomic_DNA"/>
</dbReference>
<dbReference type="RefSeq" id="WP_377933105.1">
    <property type="nucleotide sequence ID" value="NZ_JBHUMF010000010.1"/>
</dbReference>
<protein>
    <submittedName>
        <fullName evidence="2">DUF2812 domain-containing protein</fullName>
    </submittedName>
</protein>
<dbReference type="Pfam" id="PF11193">
    <property type="entry name" value="DUF2812"/>
    <property type="match status" value="1"/>
</dbReference>
<evidence type="ECO:0000313" key="2">
    <source>
        <dbReference type="EMBL" id="MFD2680008.1"/>
    </source>
</evidence>
<accession>A0ABW5RMT6</accession>
<evidence type="ECO:0000256" key="1">
    <source>
        <dbReference type="SAM" id="Phobius"/>
    </source>
</evidence>
<feature type="transmembrane region" description="Helical" evidence="1">
    <location>
        <begin position="109"/>
        <end position="132"/>
    </location>
</feature>
<sequence>MRKKVFKLFFAWQDEKEEEWLNRMASKGWFLESYHIFYYVFTQDIPQPDTIYKLDYRKDKESDEYFSLYEECGWKYVTQFHGWYYFKGDKNNVFTPELYTDKHSKSEKYIALLFTLLLSILSLLLIGLSITTNSLPSTLSWFKYIYLFLIIIMSFAVIKITMKVKYLRK</sequence>
<gene>
    <name evidence="2" type="ORF">ACFSUL_04495</name>
</gene>
<reference evidence="3" key="1">
    <citation type="journal article" date="2019" name="Int. J. Syst. Evol. Microbiol.">
        <title>The Global Catalogue of Microorganisms (GCM) 10K type strain sequencing project: providing services to taxonomists for standard genome sequencing and annotation.</title>
        <authorList>
            <consortium name="The Broad Institute Genomics Platform"/>
            <consortium name="The Broad Institute Genome Sequencing Center for Infectious Disease"/>
            <person name="Wu L."/>
            <person name="Ma J."/>
        </authorList>
    </citation>
    <scope>NUCLEOTIDE SEQUENCE [LARGE SCALE GENOMIC DNA]</scope>
    <source>
        <strain evidence="3">KCTC 3913</strain>
    </source>
</reference>
<keyword evidence="3" id="KW-1185">Reference proteome</keyword>
<dbReference type="InterPro" id="IPR021359">
    <property type="entry name" value="DUF2812"/>
</dbReference>
<evidence type="ECO:0000313" key="3">
    <source>
        <dbReference type="Proteomes" id="UP001597506"/>
    </source>
</evidence>
<comment type="caution">
    <text evidence="2">The sequence shown here is derived from an EMBL/GenBank/DDBJ whole genome shotgun (WGS) entry which is preliminary data.</text>
</comment>
<keyword evidence="1" id="KW-0472">Membrane</keyword>
<proteinExistence type="predicted"/>
<feature type="transmembrane region" description="Helical" evidence="1">
    <location>
        <begin position="144"/>
        <end position="162"/>
    </location>
</feature>
<keyword evidence="1" id="KW-0812">Transmembrane</keyword>
<organism evidence="2 3">
    <name type="scientific">Bacillus seohaeanensis</name>
    <dbReference type="NCBI Taxonomy" id="284580"/>
    <lineage>
        <taxon>Bacteria</taxon>
        <taxon>Bacillati</taxon>
        <taxon>Bacillota</taxon>
        <taxon>Bacilli</taxon>
        <taxon>Bacillales</taxon>
        <taxon>Bacillaceae</taxon>
        <taxon>Bacillus</taxon>
    </lineage>
</organism>
<keyword evidence="1" id="KW-1133">Transmembrane helix</keyword>
<name>A0ABW5RMT6_9BACI</name>
<dbReference type="Proteomes" id="UP001597506">
    <property type="component" value="Unassembled WGS sequence"/>
</dbReference>